<dbReference type="InterPro" id="IPR035985">
    <property type="entry name" value="Ubiquitin-activating_enz"/>
</dbReference>
<feature type="domain" description="E1 N-terminal" evidence="3">
    <location>
        <begin position="10"/>
        <end position="159"/>
    </location>
</feature>
<organism evidence="4 5">
    <name type="scientific">Ralstonia solanacearum K60</name>
    <dbReference type="NCBI Taxonomy" id="1091042"/>
    <lineage>
        <taxon>Bacteria</taxon>
        <taxon>Pseudomonadati</taxon>
        <taxon>Pseudomonadota</taxon>
        <taxon>Betaproteobacteria</taxon>
        <taxon>Burkholderiales</taxon>
        <taxon>Burkholderiaceae</taxon>
        <taxon>Ralstonia</taxon>
        <taxon>Ralstonia solanacearum species complex</taxon>
    </lineage>
</organism>
<feature type="domain" description="THIF-type NAD/FAD binding fold" evidence="2">
    <location>
        <begin position="171"/>
        <end position="450"/>
    </location>
</feature>
<keyword evidence="1" id="KW-1133">Transmembrane helix</keyword>
<dbReference type="GO" id="GO:0004839">
    <property type="term" value="F:ubiquitin activating enzyme activity"/>
    <property type="evidence" value="ECO:0007669"/>
    <property type="project" value="TreeGrafter"/>
</dbReference>
<dbReference type="Pfam" id="PF00899">
    <property type="entry name" value="ThiF"/>
    <property type="match status" value="1"/>
</dbReference>
<evidence type="ECO:0000313" key="5">
    <source>
        <dbReference type="Proteomes" id="UP000216164"/>
    </source>
</evidence>
<dbReference type="AlphaFoldDB" id="A0AAP8D445"/>
<dbReference type="PANTHER" id="PTHR10953">
    <property type="entry name" value="UBIQUITIN-ACTIVATING ENZYME E1"/>
    <property type="match status" value="1"/>
</dbReference>
<dbReference type="GO" id="GO:0006511">
    <property type="term" value="P:ubiquitin-dependent protein catabolic process"/>
    <property type="evidence" value="ECO:0007669"/>
    <property type="project" value="TreeGrafter"/>
</dbReference>
<sequence>MSNIAIIPAVRHENARALASALGILETEQAAKLLDVSVLMTVPLDDPMATQLAQDVIALLSRTINEVALSGIASPTLEVVIGDVDPCGSGSNTLYVSVSSTHATIGSSPTNRNRLPIVASILRRLIACYVSAAVMKRVVPPLEFPLVDPLTLQFDSLGVDLSVLDEAVQLGKVYLAGAGAIGNALLWAMQGLNVSGELHVVDFDHVEEGNLQRQLWFDNDDIGKRKCERLVEKAQPYFPNLTLIPRHSELQCLPEKNSGAWLAKLIVAVDSRRVRRRLQEEVLPGEIFDASTTDITEVVVHYHRQPTQHACLSCIYAEDAMEQEFEIHIATQLGVPVEKVRESLIDLEAAEAIARKYPDDISGTESIVGLAYDSLFKSLCGTGKLSREQESATVVPFAFVSALAGILLGFELLRRHTRGNHDQSFNYWKVSPWHTPFARNRRLRPRRPDCVICGNPLAIAVLEELWGGDHALILPRN</sequence>
<evidence type="ECO:0000259" key="3">
    <source>
        <dbReference type="Pfam" id="PF14463"/>
    </source>
</evidence>
<proteinExistence type="predicted"/>
<comment type="caution">
    <text evidence="4">The sequence shown here is derived from an EMBL/GenBank/DDBJ whole genome shotgun (WGS) entry which is preliminary data.</text>
</comment>
<dbReference type="SUPFAM" id="SSF69572">
    <property type="entry name" value="Activating enzymes of the ubiquitin-like proteins"/>
    <property type="match status" value="1"/>
</dbReference>
<evidence type="ECO:0000256" key="1">
    <source>
        <dbReference type="SAM" id="Phobius"/>
    </source>
</evidence>
<dbReference type="EMBL" id="NCTK01000001">
    <property type="protein sequence ID" value="OYQ13327.1"/>
    <property type="molecule type" value="Genomic_DNA"/>
</dbReference>
<dbReference type="PANTHER" id="PTHR10953:SF4">
    <property type="entry name" value="UBIQUITIN-ACTIVATING ENZYME E1 C-TERMINAL DOMAIN-CONTAINING PROTEIN"/>
    <property type="match status" value="1"/>
</dbReference>
<accession>A0AAP8D445</accession>
<reference evidence="4 5" key="1">
    <citation type="submission" date="2017-04" db="EMBL/GenBank/DDBJ databases">
        <title>Genome Announcement: Closed genomes of Ralstonia solanacearum strains K60, UW551, and UW700.</title>
        <authorList>
            <person name="Hayes M."/>
            <person name="Macintyre A.M."/>
            <person name="Allen C."/>
        </authorList>
    </citation>
    <scope>NUCLEOTIDE SEQUENCE [LARGE SCALE GENOMIC DNA]</scope>
    <source>
        <strain evidence="4 5">UW25</strain>
    </source>
</reference>
<dbReference type="Proteomes" id="UP000216164">
    <property type="component" value="Unassembled WGS sequence"/>
</dbReference>
<name>A0AAP8D445_RALSL</name>
<dbReference type="GO" id="GO:0006974">
    <property type="term" value="P:DNA damage response"/>
    <property type="evidence" value="ECO:0007669"/>
    <property type="project" value="TreeGrafter"/>
</dbReference>
<dbReference type="Pfam" id="PF14463">
    <property type="entry name" value="E1-N"/>
    <property type="match status" value="1"/>
</dbReference>
<dbReference type="InterPro" id="IPR045886">
    <property type="entry name" value="ThiF/MoeB/HesA"/>
</dbReference>
<evidence type="ECO:0000313" key="4">
    <source>
        <dbReference type="EMBL" id="OYQ13327.1"/>
    </source>
</evidence>
<feature type="transmembrane region" description="Helical" evidence="1">
    <location>
        <begin position="394"/>
        <end position="413"/>
    </location>
</feature>
<evidence type="ECO:0000259" key="2">
    <source>
        <dbReference type="Pfam" id="PF00899"/>
    </source>
</evidence>
<dbReference type="InterPro" id="IPR000594">
    <property type="entry name" value="ThiF_NAD_FAD-bd"/>
</dbReference>
<dbReference type="RefSeq" id="WP_094393927.1">
    <property type="nucleotide sequence ID" value="NZ_NCTK01000001.1"/>
</dbReference>
<evidence type="ECO:0008006" key="6">
    <source>
        <dbReference type="Google" id="ProtNLM"/>
    </source>
</evidence>
<keyword evidence="1" id="KW-0472">Membrane</keyword>
<protein>
    <recommendedName>
        <fullName evidence="6">THIF-type NAD/FAD binding fold domain-containing protein</fullName>
    </recommendedName>
</protein>
<gene>
    <name evidence="4" type="ORF">B7R77_08735</name>
</gene>
<dbReference type="GO" id="GO:0005737">
    <property type="term" value="C:cytoplasm"/>
    <property type="evidence" value="ECO:0007669"/>
    <property type="project" value="TreeGrafter"/>
</dbReference>
<dbReference type="Gene3D" id="3.40.50.720">
    <property type="entry name" value="NAD(P)-binding Rossmann-like Domain"/>
    <property type="match status" value="1"/>
</dbReference>
<keyword evidence="1" id="KW-0812">Transmembrane</keyword>
<dbReference type="InterPro" id="IPR025221">
    <property type="entry name" value="E1-N_dom"/>
</dbReference>